<protein>
    <submittedName>
        <fullName evidence="2">Uncharacterized protein</fullName>
    </submittedName>
</protein>
<proteinExistence type="predicted"/>
<dbReference type="AlphaFoldDB" id="A0ABD3Q5I9"/>
<reference evidence="2 3" key="1">
    <citation type="submission" date="2024-10" db="EMBL/GenBank/DDBJ databases">
        <title>Updated reference genomes for cyclostephanoid diatoms.</title>
        <authorList>
            <person name="Roberts W.R."/>
            <person name="Alverson A.J."/>
        </authorList>
    </citation>
    <scope>NUCLEOTIDE SEQUENCE [LARGE SCALE GENOMIC DNA]</scope>
    <source>
        <strain evidence="2 3">AJA010-31</strain>
    </source>
</reference>
<evidence type="ECO:0000313" key="3">
    <source>
        <dbReference type="Proteomes" id="UP001530400"/>
    </source>
</evidence>
<feature type="region of interest" description="Disordered" evidence="1">
    <location>
        <begin position="77"/>
        <end position="99"/>
    </location>
</feature>
<name>A0ABD3Q5I9_9STRA</name>
<gene>
    <name evidence="2" type="ORF">ACHAWO_006951</name>
</gene>
<sequence>MCNLIKQTEPVISYPTGSIIKVKTIFEKPTRKMNLAKLDSSKLISLKTKDPFMYYSIDFVRYAAVHHRPVDVSAFDARAKTSASQSRRQKRSGDSKDEVSNIVTRKSRISYEVYHDLFAEDAPDDDFTGLMDAENDEFDFDSFVASFEIEE</sequence>
<dbReference type="Proteomes" id="UP001530400">
    <property type="component" value="Unassembled WGS sequence"/>
</dbReference>
<organism evidence="2 3">
    <name type="scientific">Cyclotella atomus</name>
    <dbReference type="NCBI Taxonomy" id="382360"/>
    <lineage>
        <taxon>Eukaryota</taxon>
        <taxon>Sar</taxon>
        <taxon>Stramenopiles</taxon>
        <taxon>Ochrophyta</taxon>
        <taxon>Bacillariophyta</taxon>
        <taxon>Coscinodiscophyceae</taxon>
        <taxon>Thalassiosirophycidae</taxon>
        <taxon>Stephanodiscales</taxon>
        <taxon>Stephanodiscaceae</taxon>
        <taxon>Cyclotella</taxon>
    </lineage>
</organism>
<keyword evidence="3" id="KW-1185">Reference proteome</keyword>
<evidence type="ECO:0000256" key="1">
    <source>
        <dbReference type="SAM" id="MobiDB-lite"/>
    </source>
</evidence>
<comment type="caution">
    <text evidence="2">The sequence shown here is derived from an EMBL/GenBank/DDBJ whole genome shotgun (WGS) entry which is preliminary data.</text>
</comment>
<dbReference type="EMBL" id="JALLPJ020000323">
    <property type="protein sequence ID" value="KAL3795317.1"/>
    <property type="molecule type" value="Genomic_DNA"/>
</dbReference>
<evidence type="ECO:0000313" key="2">
    <source>
        <dbReference type="EMBL" id="KAL3795317.1"/>
    </source>
</evidence>
<accession>A0ABD3Q5I9</accession>